<evidence type="ECO:0000313" key="1">
    <source>
        <dbReference type="EMBL" id="KZN09359.1"/>
    </source>
</evidence>
<organism evidence="1">
    <name type="scientific">Daucus carota subsp. sativus</name>
    <name type="common">Carrot</name>
    <dbReference type="NCBI Taxonomy" id="79200"/>
    <lineage>
        <taxon>Eukaryota</taxon>
        <taxon>Viridiplantae</taxon>
        <taxon>Streptophyta</taxon>
        <taxon>Embryophyta</taxon>
        <taxon>Tracheophyta</taxon>
        <taxon>Spermatophyta</taxon>
        <taxon>Magnoliopsida</taxon>
        <taxon>eudicotyledons</taxon>
        <taxon>Gunneridae</taxon>
        <taxon>Pentapetalae</taxon>
        <taxon>asterids</taxon>
        <taxon>campanulids</taxon>
        <taxon>Apiales</taxon>
        <taxon>Apiaceae</taxon>
        <taxon>Apioideae</taxon>
        <taxon>Scandiceae</taxon>
        <taxon>Daucinae</taxon>
        <taxon>Daucus</taxon>
        <taxon>Daucus sect. Daucus</taxon>
    </lineage>
</organism>
<protein>
    <submittedName>
        <fullName evidence="1">Uncharacterized protein</fullName>
    </submittedName>
</protein>
<reference evidence="2" key="2">
    <citation type="submission" date="2022-03" db="EMBL/GenBank/DDBJ databases">
        <title>Draft title - Genomic analysis of global carrot germplasm unveils the trajectory of domestication and the origin of high carotenoid orange carrot.</title>
        <authorList>
            <person name="Iorizzo M."/>
            <person name="Ellison S."/>
            <person name="Senalik D."/>
            <person name="Macko-Podgorni A."/>
            <person name="Grzebelus D."/>
            <person name="Bostan H."/>
            <person name="Rolling W."/>
            <person name="Curaba J."/>
            <person name="Simon P."/>
        </authorList>
    </citation>
    <scope>NUCLEOTIDE SEQUENCE</scope>
    <source>
        <tissue evidence="2">Leaf</tissue>
    </source>
</reference>
<evidence type="ECO:0000313" key="2">
    <source>
        <dbReference type="EMBL" id="WOG81121.1"/>
    </source>
</evidence>
<keyword evidence="3" id="KW-1185">Reference proteome</keyword>
<dbReference type="AlphaFoldDB" id="A0A166GUF6"/>
<reference evidence="1" key="1">
    <citation type="journal article" date="2016" name="Nat. Genet.">
        <title>A high-quality carrot genome assembly provides new insights into carotenoid accumulation and asterid genome evolution.</title>
        <authorList>
            <person name="Iorizzo M."/>
            <person name="Ellison S."/>
            <person name="Senalik D."/>
            <person name="Zeng P."/>
            <person name="Satapoomin P."/>
            <person name="Huang J."/>
            <person name="Bowman M."/>
            <person name="Iovene M."/>
            <person name="Sanseverino W."/>
            <person name="Cavagnaro P."/>
            <person name="Yildiz M."/>
            <person name="Macko-Podgorni A."/>
            <person name="Moranska E."/>
            <person name="Grzebelus E."/>
            <person name="Grzebelus D."/>
            <person name="Ashrafi H."/>
            <person name="Zheng Z."/>
            <person name="Cheng S."/>
            <person name="Spooner D."/>
            <person name="Van Deynze A."/>
            <person name="Simon P."/>
        </authorList>
    </citation>
    <scope>NUCLEOTIDE SEQUENCE [LARGE SCALE GENOMIC DNA]</scope>
    <source>
        <tissue evidence="1">Leaf</tissue>
    </source>
</reference>
<dbReference type="EMBL" id="LNRQ01000001">
    <property type="protein sequence ID" value="KZN09359.1"/>
    <property type="molecule type" value="Genomic_DNA"/>
</dbReference>
<dbReference type="Proteomes" id="UP000077755">
    <property type="component" value="Chromosome 1"/>
</dbReference>
<dbReference type="EMBL" id="CP093343">
    <property type="protein sequence ID" value="WOG81121.1"/>
    <property type="molecule type" value="Genomic_DNA"/>
</dbReference>
<dbReference type="Gramene" id="KZN09359">
    <property type="protein sequence ID" value="KZN09359"/>
    <property type="gene ID" value="DCAR_002015"/>
</dbReference>
<gene>
    <name evidence="1" type="ORF">DCAR_002015</name>
    <name evidence="2" type="ORF">DCAR_0100266</name>
</gene>
<sequence>MWYLGPDNMGQLKPKYLLVPNPSIRDALCLQEIIEIERARERRMSFLTPFKRANQYLRTHRTVDRTLSLMAIVAIGSAFWISSGPDKKPDKDEAVRTRS</sequence>
<proteinExistence type="predicted"/>
<accession>A0A166GUF6</accession>
<evidence type="ECO:0000313" key="3">
    <source>
        <dbReference type="Proteomes" id="UP000077755"/>
    </source>
</evidence>
<name>A0A166GUF6_DAUCS</name>